<sequence>MSQELAGAMQNVPGLLDDIAQIWSGKHYRVPSAHMADARSFRAEIVVFSSLAIQRILFMQNFESSFNDAATMKFINAVGGPKEVATIYLRGLDEIFQGKAFLQEFLLKPVSSRSTESPSSHLLGLLPFILILRPISNVLYQESIVPKIVDHISTLIDMVSPGSEVDMVAFFKSLTFALFLSGAESKHQLIDALADESNGQGGLLGLLWRTKFDETKEFCRNTLLLLFKGLCNHLFWVQTITPSLEAITLVERGIRGEDSGDCGNELAEAPLDSLCGASEGIC</sequence>
<name>A0A6A4I796_9AGAR</name>
<protein>
    <submittedName>
        <fullName evidence="1">Uncharacterized protein</fullName>
    </submittedName>
</protein>
<proteinExistence type="predicted"/>
<dbReference type="EMBL" id="ML769415">
    <property type="protein sequence ID" value="KAE9404595.1"/>
    <property type="molecule type" value="Genomic_DNA"/>
</dbReference>
<gene>
    <name evidence="1" type="ORF">BT96DRAFT_410799</name>
</gene>
<evidence type="ECO:0000313" key="2">
    <source>
        <dbReference type="Proteomes" id="UP000799118"/>
    </source>
</evidence>
<evidence type="ECO:0000313" key="1">
    <source>
        <dbReference type="EMBL" id="KAE9404595.1"/>
    </source>
</evidence>
<reference evidence="1" key="1">
    <citation type="journal article" date="2019" name="Environ. Microbiol.">
        <title>Fungal ecological strategies reflected in gene transcription - a case study of two litter decomposers.</title>
        <authorList>
            <person name="Barbi F."/>
            <person name="Kohler A."/>
            <person name="Barry K."/>
            <person name="Baskaran P."/>
            <person name="Daum C."/>
            <person name="Fauchery L."/>
            <person name="Ihrmark K."/>
            <person name="Kuo A."/>
            <person name="LaButti K."/>
            <person name="Lipzen A."/>
            <person name="Morin E."/>
            <person name="Grigoriev I.V."/>
            <person name="Henrissat B."/>
            <person name="Lindahl B."/>
            <person name="Martin F."/>
        </authorList>
    </citation>
    <scope>NUCLEOTIDE SEQUENCE</scope>
    <source>
        <strain evidence="1">JB14</strain>
    </source>
</reference>
<keyword evidence="2" id="KW-1185">Reference proteome</keyword>
<dbReference type="AlphaFoldDB" id="A0A6A4I796"/>
<accession>A0A6A4I796</accession>
<organism evidence="1 2">
    <name type="scientific">Gymnopus androsaceus JB14</name>
    <dbReference type="NCBI Taxonomy" id="1447944"/>
    <lineage>
        <taxon>Eukaryota</taxon>
        <taxon>Fungi</taxon>
        <taxon>Dikarya</taxon>
        <taxon>Basidiomycota</taxon>
        <taxon>Agaricomycotina</taxon>
        <taxon>Agaricomycetes</taxon>
        <taxon>Agaricomycetidae</taxon>
        <taxon>Agaricales</taxon>
        <taxon>Marasmiineae</taxon>
        <taxon>Omphalotaceae</taxon>
        <taxon>Gymnopus</taxon>
    </lineage>
</organism>
<dbReference type="Proteomes" id="UP000799118">
    <property type="component" value="Unassembled WGS sequence"/>
</dbReference>